<dbReference type="STRING" id="485913.Krac_0906"/>
<dbReference type="OrthoDB" id="490216at2"/>
<proteinExistence type="predicted"/>
<organism evidence="2 3">
    <name type="scientific">Ktedonobacter racemifer DSM 44963</name>
    <dbReference type="NCBI Taxonomy" id="485913"/>
    <lineage>
        <taxon>Bacteria</taxon>
        <taxon>Bacillati</taxon>
        <taxon>Chloroflexota</taxon>
        <taxon>Ktedonobacteria</taxon>
        <taxon>Ktedonobacterales</taxon>
        <taxon>Ktedonobacteraceae</taxon>
        <taxon>Ktedonobacter</taxon>
    </lineage>
</organism>
<protein>
    <submittedName>
        <fullName evidence="2">Uncharacterized protein</fullName>
    </submittedName>
</protein>
<accession>D6U5Q5</accession>
<dbReference type="InParanoid" id="D6U5Q5"/>
<evidence type="ECO:0000313" key="2">
    <source>
        <dbReference type="EMBL" id="EFH80316.1"/>
    </source>
</evidence>
<feature type="region of interest" description="Disordered" evidence="1">
    <location>
        <begin position="80"/>
        <end position="103"/>
    </location>
</feature>
<dbReference type="Proteomes" id="UP000004508">
    <property type="component" value="Unassembled WGS sequence"/>
</dbReference>
<gene>
    <name evidence="2" type="ORF">Krac_0906</name>
</gene>
<dbReference type="RefSeq" id="WP_007922822.1">
    <property type="nucleotide sequence ID" value="NZ_ADVG01000005.1"/>
</dbReference>
<dbReference type="AlphaFoldDB" id="D6U5Q5"/>
<name>D6U5Q5_KTERA</name>
<comment type="caution">
    <text evidence="2">The sequence shown here is derived from an EMBL/GenBank/DDBJ whole genome shotgun (WGS) entry which is preliminary data.</text>
</comment>
<keyword evidence="3" id="KW-1185">Reference proteome</keyword>
<dbReference type="EMBL" id="ADVG01000005">
    <property type="protein sequence ID" value="EFH80316.1"/>
    <property type="molecule type" value="Genomic_DNA"/>
</dbReference>
<sequence length="103" mass="11928">MTEAAASGQQPRIHTVQVYGKLRAQGKPAFERQVAAREVSFTCQRCGTQKTEMRYPGPLPRYCPSCREARRAEAYEVRVAKQREKRRKQREAERKGTHVHLRS</sequence>
<reference evidence="2 3" key="1">
    <citation type="journal article" date="2011" name="Stand. Genomic Sci.">
        <title>Non-contiguous finished genome sequence and contextual data of the filamentous soil bacterium Ktedonobacter racemifer type strain (SOSP1-21).</title>
        <authorList>
            <person name="Chang Y.J."/>
            <person name="Land M."/>
            <person name="Hauser L."/>
            <person name="Chertkov O."/>
            <person name="Del Rio T.G."/>
            <person name="Nolan M."/>
            <person name="Copeland A."/>
            <person name="Tice H."/>
            <person name="Cheng J.F."/>
            <person name="Lucas S."/>
            <person name="Han C."/>
            <person name="Goodwin L."/>
            <person name="Pitluck S."/>
            <person name="Ivanova N."/>
            <person name="Ovchinikova G."/>
            <person name="Pati A."/>
            <person name="Chen A."/>
            <person name="Palaniappan K."/>
            <person name="Mavromatis K."/>
            <person name="Liolios K."/>
            <person name="Brettin T."/>
            <person name="Fiebig A."/>
            <person name="Rohde M."/>
            <person name="Abt B."/>
            <person name="Goker M."/>
            <person name="Detter J.C."/>
            <person name="Woyke T."/>
            <person name="Bristow J."/>
            <person name="Eisen J.A."/>
            <person name="Markowitz V."/>
            <person name="Hugenholtz P."/>
            <person name="Kyrpides N.C."/>
            <person name="Klenk H.P."/>
            <person name="Lapidus A."/>
        </authorList>
    </citation>
    <scope>NUCLEOTIDE SEQUENCE [LARGE SCALE GENOMIC DNA]</scope>
    <source>
        <strain evidence="3">DSM 44963</strain>
    </source>
</reference>
<evidence type="ECO:0000313" key="3">
    <source>
        <dbReference type="Proteomes" id="UP000004508"/>
    </source>
</evidence>
<evidence type="ECO:0000256" key="1">
    <source>
        <dbReference type="SAM" id="MobiDB-lite"/>
    </source>
</evidence>